<protein>
    <submittedName>
        <fullName evidence="9">ABC transporter ATP-binding protein</fullName>
    </submittedName>
</protein>
<dbReference type="SUPFAM" id="SSF90123">
    <property type="entry name" value="ABC transporter transmembrane region"/>
    <property type="match status" value="1"/>
</dbReference>
<sequence length="570" mass="61587">MLGCIVLTAIWPAIFAALVAHLITVLPAVAETGRALAGIALVLAAQEVTRAVYEVARWALYRRYEEYLIGRVIRAALDASTLDIFERPDLAAKTDRAVRIAGLEPGDLVDGLTMKWPLQAQGIAAGVLVATVSVPAAALLLVLWLLVGNRLQANMRRSDQFSWEDAVHAASYTHRIGLRPEWAKEVRIFGLTGWLSDRYGRQAARILAELAKARNVGQRSLTMLFTLVVVANATVVAGALSGDLGLGAIVLLLQGMLGMSLLADQSGDDLIEYGASRVPVVLELERLVADHATPHPGTASASGRPTESIVFEEVTFGYPGSGKVIFDRLNLEIRAGTSLGVVGLNGAGKTTLIKLLTGLEVPQSGRILVDGTDLRELDQESWRKSVAAIFQDFIRYELSARDNIGLGAVEQLAQPSTDDQIERSAVRAGADTILGRLPQGLDTTLSPRLDHGVDLSGGQWQRIALARTLMAVQGGARVLVLDEPTAQLDVRAESDLYNRFLDLTSGLTSVVISHRFSTIRRSRRIIVLDGGQVTEDGSHERLLAAGGTYARMFRKQAMRFSSHAEENIDE</sequence>
<reference evidence="9 10" key="1">
    <citation type="submission" date="2019-02" db="EMBL/GenBank/DDBJ databases">
        <title>Kribbella capetownensis sp. nov. and Kribbella speibonae sp. nov., isolated from soil.</title>
        <authorList>
            <person name="Curtis S.M."/>
            <person name="Norton I."/>
            <person name="Everest G.J."/>
            <person name="Meyers P.R."/>
        </authorList>
    </citation>
    <scope>NUCLEOTIDE SEQUENCE [LARGE SCALE GENOMIC DNA]</scope>
    <source>
        <strain evidence="9 10">DSM 27082</strain>
    </source>
</reference>
<evidence type="ECO:0000313" key="9">
    <source>
        <dbReference type="EMBL" id="TCC39928.1"/>
    </source>
</evidence>
<evidence type="ECO:0000256" key="3">
    <source>
        <dbReference type="ARBA" id="ARBA00022741"/>
    </source>
</evidence>
<dbReference type="GO" id="GO:0005886">
    <property type="term" value="C:plasma membrane"/>
    <property type="evidence" value="ECO:0007669"/>
    <property type="project" value="UniProtKB-SubCell"/>
</dbReference>
<keyword evidence="2 7" id="KW-0812">Transmembrane</keyword>
<dbReference type="InterPro" id="IPR039421">
    <property type="entry name" value="Type_1_exporter"/>
</dbReference>
<dbReference type="SUPFAM" id="SSF52540">
    <property type="entry name" value="P-loop containing nucleoside triphosphate hydrolases"/>
    <property type="match status" value="1"/>
</dbReference>
<proteinExistence type="predicted"/>
<evidence type="ECO:0000256" key="2">
    <source>
        <dbReference type="ARBA" id="ARBA00022692"/>
    </source>
</evidence>
<gene>
    <name evidence="9" type="ORF">E0H50_05315</name>
</gene>
<feature type="transmembrane region" description="Helical" evidence="7">
    <location>
        <begin position="221"/>
        <end position="240"/>
    </location>
</feature>
<dbReference type="Proteomes" id="UP000292695">
    <property type="component" value="Unassembled WGS sequence"/>
</dbReference>
<keyword evidence="4 9" id="KW-0067">ATP-binding</keyword>
<evidence type="ECO:0000256" key="5">
    <source>
        <dbReference type="ARBA" id="ARBA00022989"/>
    </source>
</evidence>
<dbReference type="InterPro" id="IPR003439">
    <property type="entry name" value="ABC_transporter-like_ATP-bd"/>
</dbReference>
<feature type="domain" description="ABC transporter" evidence="8">
    <location>
        <begin position="309"/>
        <end position="555"/>
    </location>
</feature>
<dbReference type="InterPro" id="IPR017871">
    <property type="entry name" value="ABC_transporter-like_CS"/>
</dbReference>
<comment type="caution">
    <text evidence="9">The sequence shown here is derived from an EMBL/GenBank/DDBJ whole genome shotgun (WGS) entry which is preliminary data.</text>
</comment>
<dbReference type="OrthoDB" id="9806127at2"/>
<dbReference type="PANTHER" id="PTHR24221">
    <property type="entry name" value="ATP-BINDING CASSETTE SUB-FAMILY B"/>
    <property type="match status" value="1"/>
</dbReference>
<dbReference type="GO" id="GO:0034040">
    <property type="term" value="F:ATPase-coupled lipid transmembrane transporter activity"/>
    <property type="evidence" value="ECO:0007669"/>
    <property type="project" value="TreeGrafter"/>
</dbReference>
<dbReference type="GO" id="GO:0005524">
    <property type="term" value="F:ATP binding"/>
    <property type="evidence" value="ECO:0007669"/>
    <property type="project" value="UniProtKB-KW"/>
</dbReference>
<dbReference type="Gene3D" id="3.40.50.300">
    <property type="entry name" value="P-loop containing nucleotide triphosphate hydrolases"/>
    <property type="match status" value="1"/>
</dbReference>
<dbReference type="PANTHER" id="PTHR24221:SF646">
    <property type="entry name" value="HAEMOLYSIN SECRETION ATP-BINDING PROTEIN"/>
    <property type="match status" value="1"/>
</dbReference>
<dbReference type="SMART" id="SM00382">
    <property type="entry name" value="AAA"/>
    <property type="match status" value="1"/>
</dbReference>
<evidence type="ECO:0000259" key="8">
    <source>
        <dbReference type="PROSITE" id="PS50893"/>
    </source>
</evidence>
<dbReference type="InterPro" id="IPR003593">
    <property type="entry name" value="AAA+_ATPase"/>
</dbReference>
<accession>A0A4R0J6S0</accession>
<dbReference type="EMBL" id="SJKA01000002">
    <property type="protein sequence ID" value="TCC39928.1"/>
    <property type="molecule type" value="Genomic_DNA"/>
</dbReference>
<evidence type="ECO:0000256" key="7">
    <source>
        <dbReference type="SAM" id="Phobius"/>
    </source>
</evidence>
<dbReference type="AlphaFoldDB" id="A0A4R0J6S0"/>
<feature type="transmembrane region" description="Helical" evidence="7">
    <location>
        <begin position="123"/>
        <end position="147"/>
    </location>
</feature>
<comment type="subcellular location">
    <subcellularLocation>
        <location evidence="1">Cell membrane</location>
        <topology evidence="1">Multi-pass membrane protein</topology>
    </subcellularLocation>
</comment>
<dbReference type="InterPro" id="IPR036640">
    <property type="entry name" value="ABC1_TM_sf"/>
</dbReference>
<evidence type="ECO:0000256" key="1">
    <source>
        <dbReference type="ARBA" id="ARBA00004651"/>
    </source>
</evidence>
<dbReference type="GO" id="GO:0016887">
    <property type="term" value="F:ATP hydrolysis activity"/>
    <property type="evidence" value="ECO:0007669"/>
    <property type="project" value="InterPro"/>
</dbReference>
<organism evidence="9 10">
    <name type="scientific">Kribbella sindirgiensis</name>
    <dbReference type="NCBI Taxonomy" id="1124744"/>
    <lineage>
        <taxon>Bacteria</taxon>
        <taxon>Bacillati</taxon>
        <taxon>Actinomycetota</taxon>
        <taxon>Actinomycetes</taxon>
        <taxon>Propionibacteriales</taxon>
        <taxon>Kribbellaceae</taxon>
        <taxon>Kribbella</taxon>
    </lineage>
</organism>
<evidence type="ECO:0000256" key="6">
    <source>
        <dbReference type="ARBA" id="ARBA00023136"/>
    </source>
</evidence>
<evidence type="ECO:0000313" key="10">
    <source>
        <dbReference type="Proteomes" id="UP000292695"/>
    </source>
</evidence>
<keyword evidence="6 7" id="KW-0472">Membrane</keyword>
<dbReference type="Pfam" id="PF00005">
    <property type="entry name" value="ABC_tran"/>
    <property type="match status" value="1"/>
</dbReference>
<dbReference type="PROSITE" id="PS00211">
    <property type="entry name" value="ABC_TRANSPORTER_1"/>
    <property type="match status" value="1"/>
</dbReference>
<keyword evidence="10" id="KW-1185">Reference proteome</keyword>
<dbReference type="PROSITE" id="PS50893">
    <property type="entry name" value="ABC_TRANSPORTER_2"/>
    <property type="match status" value="1"/>
</dbReference>
<dbReference type="InterPro" id="IPR027417">
    <property type="entry name" value="P-loop_NTPase"/>
</dbReference>
<keyword evidence="5 7" id="KW-1133">Transmembrane helix</keyword>
<name>A0A4R0J6S0_9ACTN</name>
<evidence type="ECO:0000256" key="4">
    <source>
        <dbReference type="ARBA" id="ARBA00022840"/>
    </source>
</evidence>
<keyword evidence="3" id="KW-0547">Nucleotide-binding</keyword>